<dbReference type="Pfam" id="PF00071">
    <property type="entry name" value="Ras"/>
    <property type="match status" value="1"/>
</dbReference>
<reference evidence="5 6" key="1">
    <citation type="submission" date="2016-05" db="EMBL/GenBank/DDBJ databases">
        <title>First whole genome sequencing of Entamoeba histolytica HM1:IMSS-clone-6.</title>
        <authorList>
            <person name="Mukherjee Avik.K."/>
            <person name="Izumyama S."/>
            <person name="Nakada-Tsukui K."/>
            <person name="Nozaki T."/>
        </authorList>
    </citation>
    <scope>NUCLEOTIDE SEQUENCE [LARGE SCALE GENOMIC DNA]</scope>
    <source>
        <strain evidence="5 6">HM1:IMSS clone 6</strain>
    </source>
</reference>
<dbReference type="Gene3D" id="3.40.50.300">
    <property type="entry name" value="P-loop containing nucleotide triphosphate hydrolases"/>
    <property type="match status" value="1"/>
</dbReference>
<evidence type="ECO:0000256" key="3">
    <source>
        <dbReference type="ARBA" id="ARBA00023134"/>
    </source>
</evidence>
<dbReference type="InterPro" id="IPR050227">
    <property type="entry name" value="Rab"/>
</dbReference>
<proteinExistence type="inferred from homology"/>
<dbReference type="SMART" id="SM00175">
    <property type="entry name" value="RAB"/>
    <property type="match status" value="1"/>
</dbReference>
<dbReference type="PROSITE" id="PS51420">
    <property type="entry name" value="RHO"/>
    <property type="match status" value="1"/>
</dbReference>
<evidence type="ECO:0000313" key="5">
    <source>
        <dbReference type="EMBL" id="GAT96100.1"/>
    </source>
</evidence>
<dbReference type="VEuPathDB" id="AmoebaDB:EHI_114210"/>
<dbReference type="SUPFAM" id="SSF52540">
    <property type="entry name" value="P-loop containing nucleoside triphosphate hydrolases"/>
    <property type="match status" value="1"/>
</dbReference>
<dbReference type="InterPro" id="IPR005225">
    <property type="entry name" value="Small_GTP-bd"/>
</dbReference>
<sequence length="203" mass="23059">MEYDKNSTTTNYKILVIGEAGVGKTCLLTRFTEDKFDEQEPSTSTTFKTIDVDIPECSKMKTIKLEINDTAGQERFRILTSSFYRKSCGIFLVFDLSDEESFKNLTNWARDITYYASPKCVVVLIGNKSDLNDIKTSKEDADEFVNDKSYKNYFICSAKTGDGCKEALKCMALEVAEMCVVDDTDTVPVENKKQQKKSKCYLF</sequence>
<dbReference type="Proteomes" id="UP000078387">
    <property type="component" value="Unassembled WGS sequence"/>
</dbReference>
<dbReference type="VEuPathDB" id="AmoebaDB:KM1_039220"/>
<dbReference type="AlphaFoldDB" id="A0A175JQR9"/>
<dbReference type="SMART" id="SM00173">
    <property type="entry name" value="RAS"/>
    <property type="match status" value="1"/>
</dbReference>
<keyword evidence="3" id="KW-0342">GTP-binding</keyword>
<dbReference type="NCBIfam" id="TIGR00231">
    <property type="entry name" value="small_GTP"/>
    <property type="match status" value="1"/>
</dbReference>
<dbReference type="InterPro" id="IPR027417">
    <property type="entry name" value="P-loop_NTPase"/>
</dbReference>
<comment type="similarity">
    <text evidence="1">Belongs to the small GTPase superfamily. Rho family.</text>
</comment>
<keyword evidence="2" id="KW-0547">Nucleotide-binding</keyword>
<dbReference type="GO" id="GO:0005525">
    <property type="term" value="F:GTP binding"/>
    <property type="evidence" value="ECO:0007669"/>
    <property type="project" value="UniProtKB-KW"/>
</dbReference>
<gene>
    <name evidence="5" type="ORF">CL6EHI_114210</name>
</gene>
<organism evidence="5 6">
    <name type="scientific">Entamoeba histolytica</name>
    <dbReference type="NCBI Taxonomy" id="5759"/>
    <lineage>
        <taxon>Eukaryota</taxon>
        <taxon>Amoebozoa</taxon>
        <taxon>Evosea</taxon>
        <taxon>Archamoebae</taxon>
        <taxon>Mastigamoebida</taxon>
        <taxon>Entamoebidae</taxon>
        <taxon>Entamoeba</taxon>
    </lineage>
</organism>
<name>A0A175JQR9_ENTHI</name>
<keyword evidence="4" id="KW-0449">Lipoprotein</keyword>
<evidence type="ECO:0000313" key="6">
    <source>
        <dbReference type="Proteomes" id="UP000078387"/>
    </source>
</evidence>
<accession>A0A175JQR9</accession>
<dbReference type="PRINTS" id="PR00449">
    <property type="entry name" value="RASTRNSFRMNG"/>
</dbReference>
<protein>
    <submittedName>
        <fullName evidence="5">Rab family GTPase</fullName>
    </submittedName>
</protein>
<dbReference type="InterPro" id="IPR001806">
    <property type="entry name" value="Small_GTPase"/>
</dbReference>
<dbReference type="eggNOG" id="KOG0078">
    <property type="taxonomic scope" value="Eukaryota"/>
</dbReference>
<dbReference type="CDD" id="cd00154">
    <property type="entry name" value="Rab"/>
    <property type="match status" value="1"/>
</dbReference>
<evidence type="ECO:0000256" key="1">
    <source>
        <dbReference type="ARBA" id="ARBA00010142"/>
    </source>
</evidence>
<dbReference type="EMBL" id="BDEQ01000001">
    <property type="protein sequence ID" value="GAT96100.1"/>
    <property type="molecule type" value="Genomic_DNA"/>
</dbReference>
<dbReference type="GO" id="GO:0003924">
    <property type="term" value="F:GTPase activity"/>
    <property type="evidence" value="ECO:0007669"/>
    <property type="project" value="InterPro"/>
</dbReference>
<evidence type="ECO:0000256" key="2">
    <source>
        <dbReference type="ARBA" id="ARBA00022741"/>
    </source>
</evidence>
<dbReference type="VEuPathDB" id="AmoebaDB:EHI7A_016720"/>
<dbReference type="PROSITE" id="PS51421">
    <property type="entry name" value="RAS"/>
    <property type="match status" value="1"/>
</dbReference>
<evidence type="ECO:0000256" key="4">
    <source>
        <dbReference type="ARBA" id="ARBA00023288"/>
    </source>
</evidence>
<dbReference type="PANTHER" id="PTHR47977">
    <property type="entry name" value="RAS-RELATED PROTEIN RAB"/>
    <property type="match status" value="1"/>
</dbReference>
<dbReference type="SMART" id="SM00174">
    <property type="entry name" value="RHO"/>
    <property type="match status" value="1"/>
</dbReference>
<dbReference type="VEuPathDB" id="AmoebaDB:EHI8A_026850"/>
<dbReference type="VEuPathDB" id="AmoebaDB:EHI5A_034060"/>
<dbReference type="FunFam" id="3.40.50.300:FF:002299">
    <property type="entry name" value="Rab family GTPase"/>
    <property type="match status" value="1"/>
</dbReference>
<dbReference type="PROSITE" id="PS51419">
    <property type="entry name" value="RAB"/>
    <property type="match status" value="1"/>
</dbReference>
<dbReference type="SMART" id="SM00177">
    <property type="entry name" value="ARF"/>
    <property type="match status" value="1"/>
</dbReference>
<comment type="caution">
    <text evidence="5">The sequence shown here is derived from an EMBL/GenBank/DDBJ whole genome shotgun (WGS) entry which is preliminary data.</text>
</comment>